<dbReference type="InterPro" id="IPR052159">
    <property type="entry name" value="Competence_DNA_uptake"/>
</dbReference>
<evidence type="ECO:0000313" key="2">
    <source>
        <dbReference type="EMBL" id="MPM26268.1"/>
    </source>
</evidence>
<dbReference type="AlphaFoldDB" id="A0A644YE81"/>
<proteinExistence type="predicted"/>
<evidence type="ECO:0000256" key="1">
    <source>
        <dbReference type="SAM" id="MobiDB-lite"/>
    </source>
</evidence>
<sequence length="198" mass="21151">MSEKEIMAKGFDVSSTVLKVGHHGSNSSTTSEFLNKVNPKYAVISVGKDNTYGHPKQNILDRLKGKSIPVYRTDESGTIVATSNGTSVTFSAKPGTYNGFGNSTGSSDKSSYEEKEDNAVASTEQQSTPAPAPSVKEESSVTTPASVSSSSNRTIYWTPNGKSYHYDKNCSTLSRSKTINEGLLSSTPKSDPCDKCVK</sequence>
<dbReference type="EMBL" id="VSSQ01004693">
    <property type="protein sequence ID" value="MPM26268.1"/>
    <property type="molecule type" value="Genomic_DNA"/>
</dbReference>
<feature type="compositionally biased region" description="Polar residues" evidence="1">
    <location>
        <begin position="152"/>
        <end position="161"/>
    </location>
</feature>
<dbReference type="SUPFAM" id="SSF56281">
    <property type="entry name" value="Metallo-hydrolase/oxidoreductase"/>
    <property type="match status" value="1"/>
</dbReference>
<protein>
    <recommendedName>
        <fullName evidence="3">ComE operon protein 3</fullName>
    </recommendedName>
</protein>
<evidence type="ECO:0008006" key="3">
    <source>
        <dbReference type="Google" id="ProtNLM"/>
    </source>
</evidence>
<reference evidence="2" key="1">
    <citation type="submission" date="2019-08" db="EMBL/GenBank/DDBJ databases">
        <authorList>
            <person name="Kucharzyk K."/>
            <person name="Murdoch R.W."/>
            <person name="Higgins S."/>
            <person name="Loffler F."/>
        </authorList>
    </citation>
    <scope>NUCLEOTIDE SEQUENCE</scope>
</reference>
<name>A0A644YE81_9ZZZZ</name>
<dbReference type="PANTHER" id="PTHR30619">
    <property type="entry name" value="DNA INTERNALIZATION/COMPETENCE PROTEIN COMEC/REC2"/>
    <property type="match status" value="1"/>
</dbReference>
<dbReference type="Gene3D" id="3.60.15.10">
    <property type="entry name" value="Ribonuclease Z/Hydroxyacylglutathione hydrolase-like"/>
    <property type="match status" value="1"/>
</dbReference>
<feature type="region of interest" description="Disordered" evidence="1">
    <location>
        <begin position="87"/>
        <end position="163"/>
    </location>
</feature>
<organism evidence="2">
    <name type="scientific">bioreactor metagenome</name>
    <dbReference type="NCBI Taxonomy" id="1076179"/>
    <lineage>
        <taxon>unclassified sequences</taxon>
        <taxon>metagenomes</taxon>
        <taxon>ecological metagenomes</taxon>
    </lineage>
</organism>
<feature type="compositionally biased region" description="Polar residues" evidence="1">
    <location>
        <begin position="120"/>
        <end position="129"/>
    </location>
</feature>
<comment type="caution">
    <text evidence="2">The sequence shown here is derived from an EMBL/GenBank/DDBJ whole genome shotgun (WGS) entry which is preliminary data.</text>
</comment>
<dbReference type="InterPro" id="IPR036866">
    <property type="entry name" value="RibonucZ/Hydroxyglut_hydro"/>
</dbReference>
<feature type="compositionally biased region" description="Low complexity" evidence="1">
    <location>
        <begin position="140"/>
        <end position="151"/>
    </location>
</feature>
<gene>
    <name evidence="2" type="ORF">SDC9_72769</name>
</gene>
<accession>A0A644YE81</accession>
<dbReference type="PANTHER" id="PTHR30619:SF1">
    <property type="entry name" value="RECOMBINATION PROTEIN 2"/>
    <property type="match status" value="1"/>
</dbReference>